<name>A0ACA9MVI0_9GLOM</name>
<protein>
    <submittedName>
        <fullName evidence="1">90_t:CDS:1</fullName>
    </submittedName>
</protein>
<evidence type="ECO:0000313" key="1">
    <source>
        <dbReference type="EMBL" id="CAG8601213.1"/>
    </source>
</evidence>
<feature type="non-terminal residue" evidence="1">
    <location>
        <position position="1"/>
    </location>
</feature>
<organism evidence="1 2">
    <name type="scientific">Scutellospora calospora</name>
    <dbReference type="NCBI Taxonomy" id="85575"/>
    <lineage>
        <taxon>Eukaryota</taxon>
        <taxon>Fungi</taxon>
        <taxon>Fungi incertae sedis</taxon>
        <taxon>Mucoromycota</taxon>
        <taxon>Glomeromycotina</taxon>
        <taxon>Glomeromycetes</taxon>
        <taxon>Diversisporales</taxon>
        <taxon>Gigasporaceae</taxon>
        <taxon>Scutellospora</taxon>
    </lineage>
</organism>
<dbReference type="EMBL" id="CAJVPM010014451">
    <property type="protein sequence ID" value="CAG8601213.1"/>
    <property type="molecule type" value="Genomic_DNA"/>
</dbReference>
<evidence type="ECO:0000313" key="2">
    <source>
        <dbReference type="Proteomes" id="UP000789860"/>
    </source>
</evidence>
<keyword evidence="2" id="KW-1185">Reference proteome</keyword>
<reference evidence="1" key="1">
    <citation type="submission" date="2021-06" db="EMBL/GenBank/DDBJ databases">
        <authorList>
            <person name="Kallberg Y."/>
            <person name="Tangrot J."/>
            <person name="Rosling A."/>
        </authorList>
    </citation>
    <scope>NUCLEOTIDE SEQUENCE</scope>
    <source>
        <strain evidence="1">AU212A</strain>
    </source>
</reference>
<accession>A0ACA9MVI0</accession>
<sequence>NINKLSIILRSKVKSRIASGKILTKIGTFTTRSDVNAEESELFGVTREGLQNYALKALEWYQGADRDLKFFFNNGNSRTNLWKKRKAQEQLQQEAKQMRTLEEMWGIKICNRKEVPLILYYDEYEECEDTIIQSQQLIENRYNELKHKLHGLQNAKKEMASLQSYEVQRLTSVCQYFRLLLDSEKKMKASNQVANIFWKDIRNIDYMSRCVRGWAKDFLVQGSLSSHQQGKHSKKLSLLSDEDISLAARFHKRAVEQQVYFDGHEREDVQEYRKSWAPRMINYRKKMDQYCGDEMEIVIPPERLEIWDSRYVMVTHDEVYFYANDDMSYVWLEDSESVIKKKGQGGSIMVSDFLCPCHGPLRLTEEDSI</sequence>
<comment type="caution">
    <text evidence="1">The sequence shown here is derived from an EMBL/GenBank/DDBJ whole genome shotgun (WGS) entry which is preliminary data.</text>
</comment>
<dbReference type="Proteomes" id="UP000789860">
    <property type="component" value="Unassembled WGS sequence"/>
</dbReference>
<gene>
    <name evidence="1" type="ORF">SCALOS_LOCUS6932</name>
</gene>
<proteinExistence type="predicted"/>